<dbReference type="RefSeq" id="WP_135995718.1">
    <property type="nucleotide sequence ID" value="NZ_CP071057.1"/>
</dbReference>
<dbReference type="InterPro" id="IPR035919">
    <property type="entry name" value="EAL_sf"/>
</dbReference>
<dbReference type="Pfam" id="PF00563">
    <property type="entry name" value="EAL"/>
    <property type="match status" value="1"/>
</dbReference>
<accession>A0A4S2H1H9</accession>
<dbReference type="PANTHER" id="PTHR33121:SF79">
    <property type="entry name" value="CYCLIC DI-GMP PHOSPHODIESTERASE PDED-RELATED"/>
    <property type="match status" value="1"/>
</dbReference>
<evidence type="ECO:0000313" key="3">
    <source>
        <dbReference type="Proteomes" id="UP000308054"/>
    </source>
</evidence>
<dbReference type="GO" id="GO:0071111">
    <property type="term" value="F:cyclic-guanylate-specific phosphodiesterase activity"/>
    <property type="evidence" value="ECO:0007669"/>
    <property type="project" value="InterPro"/>
</dbReference>
<dbReference type="SUPFAM" id="SSF141868">
    <property type="entry name" value="EAL domain-like"/>
    <property type="match status" value="1"/>
</dbReference>
<feature type="domain" description="EAL" evidence="1">
    <location>
        <begin position="260"/>
        <end position="506"/>
    </location>
</feature>
<protein>
    <submittedName>
        <fullName evidence="2">EAL domain-containing protein</fullName>
    </submittedName>
</protein>
<organism evidence="2 3">
    <name type="scientific">Marinicauda algicola</name>
    <dbReference type="NCBI Taxonomy" id="2029849"/>
    <lineage>
        <taxon>Bacteria</taxon>
        <taxon>Pseudomonadati</taxon>
        <taxon>Pseudomonadota</taxon>
        <taxon>Alphaproteobacteria</taxon>
        <taxon>Maricaulales</taxon>
        <taxon>Maricaulaceae</taxon>
        <taxon>Marinicauda</taxon>
    </lineage>
</organism>
<dbReference type="AlphaFoldDB" id="A0A4S2H1H9"/>
<reference evidence="2 3" key="1">
    <citation type="journal article" date="2017" name="Int. J. Syst. Evol. Microbiol.">
        <title>Marinicauda algicola sp. nov., isolated from a marine red alga Rhodosorus marinus.</title>
        <authorList>
            <person name="Jeong S.E."/>
            <person name="Jeon S.H."/>
            <person name="Chun B.H."/>
            <person name="Kim D.W."/>
            <person name="Jeon C.O."/>
        </authorList>
    </citation>
    <scope>NUCLEOTIDE SEQUENCE [LARGE SCALE GENOMIC DNA]</scope>
    <source>
        <strain evidence="2 3">JCM 31718</strain>
    </source>
</reference>
<dbReference type="CDD" id="cd01948">
    <property type="entry name" value="EAL"/>
    <property type="match status" value="1"/>
</dbReference>
<dbReference type="SMART" id="SM00052">
    <property type="entry name" value="EAL"/>
    <property type="match status" value="1"/>
</dbReference>
<dbReference type="Gene3D" id="3.20.20.450">
    <property type="entry name" value="EAL domain"/>
    <property type="match status" value="1"/>
</dbReference>
<dbReference type="Proteomes" id="UP000308054">
    <property type="component" value="Unassembled WGS sequence"/>
</dbReference>
<gene>
    <name evidence="2" type="ORF">E5163_08640</name>
</gene>
<evidence type="ECO:0000313" key="2">
    <source>
        <dbReference type="EMBL" id="TGY89178.1"/>
    </source>
</evidence>
<proteinExistence type="predicted"/>
<dbReference type="OrthoDB" id="23692at2"/>
<dbReference type="PROSITE" id="PS50883">
    <property type="entry name" value="EAL"/>
    <property type="match status" value="1"/>
</dbReference>
<name>A0A4S2H1H9_9PROT</name>
<comment type="caution">
    <text evidence="2">The sequence shown here is derived from an EMBL/GenBank/DDBJ whole genome shotgun (WGS) entry which is preliminary data.</text>
</comment>
<dbReference type="InterPro" id="IPR001633">
    <property type="entry name" value="EAL_dom"/>
</dbReference>
<dbReference type="InterPro" id="IPR050706">
    <property type="entry name" value="Cyclic-di-GMP_PDE-like"/>
</dbReference>
<dbReference type="PANTHER" id="PTHR33121">
    <property type="entry name" value="CYCLIC DI-GMP PHOSPHODIESTERASE PDEF"/>
    <property type="match status" value="1"/>
</dbReference>
<sequence>MLARFVTFAFAAADLLIETDAQGAITFASGATSLAPKGSASPGKPLSGLFPLNRRQAVELVLAGAAEDRRLGPVMLELGGKPVRLSGWRLKDSDTIGWAIELADRLPDIAHEKRRLGSALPALVEKRRKARAPLSYALVHLADAPNGEPELTAFFSSLDTLARAAALEEAGGLTADRVVLAACESEAGVVQLGSAVGDICDHAGLSRDSVKTCMLADDPELAGDQVVAALQAIADMIDETGKMPEAGTLAAAARSIAEQRHRRLSSLSAVIRGRRIEPHAQVLVDAVTGEEAGYELLARLPGGRVFEPGVLLAEQFGMARDLDLSMLEFAIEFLENGERRPPIAVNLSGTTLSDMDAAGQIITRVERTRIDRRRLSFEVTESARIGNFDLAAKLLTRLRGFGCKVALDDFGSGACGLEYLQRLPCDQVKFEVTLIDNAMKTRTAFDVARASFKLVEVLGLSTAVERIETENQAALARKLGAARLQGWLFGKAMPLGTLMEIHKPDQRRAAS</sequence>
<dbReference type="EMBL" id="SRXW01000002">
    <property type="protein sequence ID" value="TGY89178.1"/>
    <property type="molecule type" value="Genomic_DNA"/>
</dbReference>
<evidence type="ECO:0000259" key="1">
    <source>
        <dbReference type="PROSITE" id="PS50883"/>
    </source>
</evidence>
<keyword evidence="3" id="KW-1185">Reference proteome</keyword>